<dbReference type="Proteomes" id="UP000824469">
    <property type="component" value="Unassembled WGS sequence"/>
</dbReference>
<gene>
    <name evidence="5" type="ORF">KI387_023370</name>
</gene>
<comment type="caution">
    <text evidence="5">The sequence shown here is derived from an EMBL/GenBank/DDBJ whole genome shotgun (WGS) entry which is preliminary data.</text>
</comment>
<evidence type="ECO:0000256" key="4">
    <source>
        <dbReference type="ARBA" id="ARBA00023002"/>
    </source>
</evidence>
<evidence type="ECO:0000256" key="2">
    <source>
        <dbReference type="ARBA" id="ARBA00022630"/>
    </source>
</evidence>
<proteinExistence type="inferred from homology"/>
<dbReference type="PANTHER" id="PTHR46056">
    <property type="entry name" value="LONG-CHAIN-ALCOHOL OXIDASE"/>
    <property type="match status" value="1"/>
</dbReference>
<reference evidence="5 6" key="1">
    <citation type="journal article" date="2021" name="Nat. Plants">
        <title>The Taxus genome provides insights into paclitaxel biosynthesis.</title>
        <authorList>
            <person name="Xiong X."/>
            <person name="Gou J."/>
            <person name="Liao Q."/>
            <person name="Li Y."/>
            <person name="Zhou Q."/>
            <person name="Bi G."/>
            <person name="Li C."/>
            <person name="Du R."/>
            <person name="Wang X."/>
            <person name="Sun T."/>
            <person name="Guo L."/>
            <person name="Liang H."/>
            <person name="Lu P."/>
            <person name="Wu Y."/>
            <person name="Zhang Z."/>
            <person name="Ro D.K."/>
            <person name="Shang Y."/>
            <person name="Huang S."/>
            <person name="Yan J."/>
        </authorList>
    </citation>
    <scope>NUCLEOTIDE SEQUENCE [LARGE SCALE GENOMIC DNA]</scope>
    <source>
        <strain evidence="5">Ta-2019</strain>
    </source>
</reference>
<keyword evidence="3" id="KW-0274">FAD</keyword>
<dbReference type="GO" id="GO:0016491">
    <property type="term" value="F:oxidoreductase activity"/>
    <property type="evidence" value="ECO:0007669"/>
    <property type="project" value="UniProtKB-KW"/>
</dbReference>
<dbReference type="PANTHER" id="PTHR46056:SF4">
    <property type="entry name" value="LONG-CHAIN-ALCOHOL OXIDASE FAO4A"/>
    <property type="match status" value="1"/>
</dbReference>
<dbReference type="EMBL" id="JAHRHJ020000005">
    <property type="protein sequence ID" value="KAH9314743.1"/>
    <property type="molecule type" value="Genomic_DNA"/>
</dbReference>
<organism evidence="5 6">
    <name type="scientific">Taxus chinensis</name>
    <name type="common">Chinese yew</name>
    <name type="synonym">Taxus wallichiana var. chinensis</name>
    <dbReference type="NCBI Taxonomy" id="29808"/>
    <lineage>
        <taxon>Eukaryota</taxon>
        <taxon>Viridiplantae</taxon>
        <taxon>Streptophyta</taxon>
        <taxon>Embryophyta</taxon>
        <taxon>Tracheophyta</taxon>
        <taxon>Spermatophyta</taxon>
        <taxon>Pinopsida</taxon>
        <taxon>Pinidae</taxon>
        <taxon>Conifers II</taxon>
        <taxon>Cupressales</taxon>
        <taxon>Taxaceae</taxon>
        <taxon>Taxus</taxon>
    </lineage>
</organism>
<feature type="non-terminal residue" evidence="5">
    <location>
        <position position="202"/>
    </location>
</feature>
<evidence type="ECO:0000256" key="1">
    <source>
        <dbReference type="ARBA" id="ARBA00010790"/>
    </source>
</evidence>
<evidence type="ECO:0000313" key="6">
    <source>
        <dbReference type="Proteomes" id="UP000824469"/>
    </source>
</evidence>
<protein>
    <submittedName>
        <fullName evidence="5">Uncharacterized protein</fullName>
    </submittedName>
</protein>
<keyword evidence="4" id="KW-0560">Oxidoreductase</keyword>
<comment type="similarity">
    <text evidence="1">Belongs to the GMC oxidoreductase family.</text>
</comment>
<name>A0AA38G3W6_TAXCH</name>
<keyword evidence="6" id="KW-1185">Reference proteome</keyword>
<evidence type="ECO:0000313" key="5">
    <source>
        <dbReference type="EMBL" id="KAH9314743.1"/>
    </source>
</evidence>
<keyword evidence="2" id="KW-0285">Flavoprotein</keyword>
<dbReference type="AlphaFoldDB" id="A0AA38G3W6"/>
<dbReference type="InterPro" id="IPR023214">
    <property type="entry name" value="HAD_sf"/>
</dbReference>
<evidence type="ECO:0000256" key="3">
    <source>
        <dbReference type="ARBA" id="ARBA00022827"/>
    </source>
</evidence>
<dbReference type="Gene3D" id="3.40.50.1000">
    <property type="entry name" value="HAD superfamily/HAD-like"/>
    <property type="match status" value="1"/>
</dbReference>
<accession>A0AA38G3W6</accession>
<sequence length="202" mass="22443">MDWGYLPKVSTAMEGKIFKGPIITTKFPFPESSGYNTIIQTPSLHPSLFSIIVPWISTLDMKKRMSRFSKRAHILPLARDKGSSTVRSPGHIKYTLNIHDGKNLHKGIEKVLRILVAVGEEEIGMHHYNGEHLKVDDSSLGKFFYFSGDHLAISKETGQRLGMGVNMYPSSTLLGVEKDGSIETLPVDELIEKVDGFAGVFP</sequence>